<gene>
    <name evidence="1" type="ORF">HMPREF3213_03202</name>
</gene>
<protein>
    <submittedName>
        <fullName evidence="1">Uncharacterized protein</fullName>
    </submittedName>
</protein>
<comment type="caution">
    <text evidence="1">The sequence shown here is derived from an EMBL/GenBank/DDBJ whole genome shotgun (WGS) entry which is preliminary data.</text>
</comment>
<sequence length="44" mass="5043">MHKSTGTCKISRTKLDSFSWLPETTSLLIVIDFDAKNFISFYIS</sequence>
<accession>A0A133KDW0</accession>
<dbReference type="PATRIC" id="fig|1398.22.peg.3206"/>
<reference evidence="2" key="1">
    <citation type="submission" date="2016-01" db="EMBL/GenBank/DDBJ databases">
        <authorList>
            <person name="Mitreva M."/>
            <person name="Pepin K.H."/>
            <person name="Mihindukulasuriya K.A."/>
            <person name="Fulton R."/>
            <person name="Fronick C."/>
            <person name="O'Laughlin M."/>
            <person name="Miner T."/>
            <person name="Herter B."/>
            <person name="Rosa B.A."/>
            <person name="Cordes M."/>
            <person name="Tomlinson C."/>
            <person name="Wollam A."/>
            <person name="Palsikar V.B."/>
            <person name="Mardis E.R."/>
            <person name="Wilson R.K."/>
        </authorList>
    </citation>
    <scope>NUCLEOTIDE SEQUENCE [LARGE SCALE GENOMIC DNA]</scope>
    <source>
        <strain evidence="2">GED7749B</strain>
    </source>
</reference>
<dbReference type="AlphaFoldDB" id="A0A133KDW0"/>
<evidence type="ECO:0000313" key="2">
    <source>
        <dbReference type="Proteomes" id="UP000070376"/>
    </source>
</evidence>
<dbReference type="EMBL" id="LRPN01000164">
    <property type="protein sequence ID" value="KWZ77772.1"/>
    <property type="molecule type" value="Genomic_DNA"/>
</dbReference>
<proteinExistence type="predicted"/>
<evidence type="ECO:0000313" key="1">
    <source>
        <dbReference type="EMBL" id="KWZ77772.1"/>
    </source>
</evidence>
<name>A0A133KDW0_HEYCO</name>
<dbReference type="Proteomes" id="UP000070376">
    <property type="component" value="Unassembled WGS sequence"/>
</dbReference>
<organism evidence="1 2">
    <name type="scientific">Heyndrickxia coagulans</name>
    <name type="common">Weizmannia coagulans</name>
    <dbReference type="NCBI Taxonomy" id="1398"/>
    <lineage>
        <taxon>Bacteria</taxon>
        <taxon>Bacillati</taxon>
        <taxon>Bacillota</taxon>
        <taxon>Bacilli</taxon>
        <taxon>Bacillales</taxon>
        <taxon>Bacillaceae</taxon>
        <taxon>Heyndrickxia</taxon>
    </lineage>
</organism>